<evidence type="ECO:0000313" key="6">
    <source>
        <dbReference type="EMBL" id="RUT30062.1"/>
    </source>
</evidence>
<evidence type="ECO:0000256" key="4">
    <source>
        <dbReference type="SAM" id="MobiDB-lite"/>
    </source>
</evidence>
<accession>A0A433X7N0</accession>
<feature type="compositionally biased region" description="Polar residues" evidence="4">
    <location>
        <begin position="244"/>
        <end position="254"/>
    </location>
</feature>
<dbReference type="Pfam" id="PF07729">
    <property type="entry name" value="FCD"/>
    <property type="match status" value="1"/>
</dbReference>
<dbReference type="SUPFAM" id="SSF46785">
    <property type="entry name" value="Winged helix' DNA-binding domain"/>
    <property type="match status" value="1"/>
</dbReference>
<proteinExistence type="predicted"/>
<keyword evidence="2" id="KW-0238">DNA-binding</keyword>
<sequence length="254" mass="27561">MSTQLRDQVRRKPRLSEQVAQTLRDQLQAGSFPVGGKLPPETALTARFGVSRAVVREAISALAADGLVEPRQGAGVFVLEPAPHPGWTIGGDTSKLSTALYVLEVRLAIEVESAALAAIRRSSAQEAQIQEAFFEFDRLLGLGEPTGGADFAFHRAIAGATNNPFYVEVLDGLGSRTIPCDVTSPWATERELAFDYQAGLQREHARILSAISAQDEQGARDAMRRHLSASQERYGGRLAERTQRFSGSNPQLHP</sequence>
<dbReference type="Pfam" id="PF00392">
    <property type="entry name" value="GntR"/>
    <property type="match status" value="1"/>
</dbReference>
<dbReference type="InterPro" id="IPR008920">
    <property type="entry name" value="TF_FadR/GntR_C"/>
</dbReference>
<dbReference type="InterPro" id="IPR036388">
    <property type="entry name" value="WH-like_DNA-bd_sf"/>
</dbReference>
<name>A0A433X7N0_9HYPH</name>
<dbReference type="PRINTS" id="PR00035">
    <property type="entry name" value="HTHGNTR"/>
</dbReference>
<dbReference type="InterPro" id="IPR011711">
    <property type="entry name" value="GntR_C"/>
</dbReference>
<dbReference type="CDD" id="cd07377">
    <property type="entry name" value="WHTH_GntR"/>
    <property type="match status" value="1"/>
</dbReference>
<dbReference type="Gene3D" id="1.10.10.10">
    <property type="entry name" value="Winged helix-like DNA-binding domain superfamily/Winged helix DNA-binding domain"/>
    <property type="match status" value="1"/>
</dbReference>
<evidence type="ECO:0000256" key="2">
    <source>
        <dbReference type="ARBA" id="ARBA00023125"/>
    </source>
</evidence>
<keyword evidence="1" id="KW-0805">Transcription regulation</keyword>
<dbReference type="Gene3D" id="1.20.120.530">
    <property type="entry name" value="GntR ligand-binding domain-like"/>
    <property type="match status" value="1"/>
</dbReference>
<gene>
    <name evidence="6" type="ORF">EMQ25_12075</name>
</gene>
<evidence type="ECO:0000259" key="5">
    <source>
        <dbReference type="PROSITE" id="PS50949"/>
    </source>
</evidence>
<dbReference type="SUPFAM" id="SSF48008">
    <property type="entry name" value="GntR ligand-binding domain-like"/>
    <property type="match status" value="1"/>
</dbReference>
<keyword evidence="3" id="KW-0804">Transcription</keyword>
<dbReference type="InterPro" id="IPR036390">
    <property type="entry name" value="WH_DNA-bd_sf"/>
</dbReference>
<dbReference type="GO" id="GO:0003700">
    <property type="term" value="F:DNA-binding transcription factor activity"/>
    <property type="evidence" value="ECO:0007669"/>
    <property type="project" value="InterPro"/>
</dbReference>
<dbReference type="PANTHER" id="PTHR43537:SF5">
    <property type="entry name" value="UXU OPERON TRANSCRIPTIONAL REGULATOR"/>
    <property type="match status" value="1"/>
</dbReference>
<reference evidence="6 7" key="1">
    <citation type="journal article" date="2016" name="Int. J. Syst. Evol. Microbiol.">
        <title>Arsenicitalea aurantiaca gen. nov., sp. nov., a new member of the family Hyphomicrobiaceae, isolated from high-arsenic sediment.</title>
        <authorList>
            <person name="Mu Y."/>
            <person name="Zhou L."/>
            <person name="Zeng X.C."/>
            <person name="Liu L."/>
            <person name="Pan Y."/>
            <person name="Chen X."/>
            <person name="Wang J."/>
            <person name="Li S."/>
            <person name="Li W.J."/>
            <person name="Wang Y."/>
        </authorList>
    </citation>
    <scope>NUCLEOTIDE SEQUENCE [LARGE SCALE GENOMIC DNA]</scope>
    <source>
        <strain evidence="6 7">42-50</strain>
    </source>
</reference>
<dbReference type="SMART" id="SM00895">
    <property type="entry name" value="FCD"/>
    <property type="match status" value="1"/>
</dbReference>
<keyword evidence="7" id="KW-1185">Reference proteome</keyword>
<dbReference type="RefSeq" id="WP_127188842.1">
    <property type="nucleotide sequence ID" value="NZ_RZNJ01000004.1"/>
</dbReference>
<evidence type="ECO:0000313" key="7">
    <source>
        <dbReference type="Proteomes" id="UP000281547"/>
    </source>
</evidence>
<feature type="compositionally biased region" description="Basic and acidic residues" evidence="4">
    <location>
        <begin position="234"/>
        <end position="243"/>
    </location>
</feature>
<evidence type="ECO:0000256" key="3">
    <source>
        <dbReference type="ARBA" id="ARBA00023163"/>
    </source>
</evidence>
<dbReference type="PANTHER" id="PTHR43537">
    <property type="entry name" value="TRANSCRIPTIONAL REGULATOR, GNTR FAMILY"/>
    <property type="match status" value="1"/>
</dbReference>
<dbReference type="InterPro" id="IPR000524">
    <property type="entry name" value="Tscrpt_reg_HTH_GntR"/>
</dbReference>
<feature type="region of interest" description="Disordered" evidence="4">
    <location>
        <begin position="219"/>
        <end position="254"/>
    </location>
</feature>
<dbReference type="Proteomes" id="UP000281547">
    <property type="component" value="Unassembled WGS sequence"/>
</dbReference>
<dbReference type="PROSITE" id="PS50949">
    <property type="entry name" value="HTH_GNTR"/>
    <property type="match status" value="1"/>
</dbReference>
<organism evidence="6 7">
    <name type="scientific">Arsenicitalea aurantiaca</name>
    <dbReference type="NCBI Taxonomy" id="1783274"/>
    <lineage>
        <taxon>Bacteria</taxon>
        <taxon>Pseudomonadati</taxon>
        <taxon>Pseudomonadota</taxon>
        <taxon>Alphaproteobacteria</taxon>
        <taxon>Hyphomicrobiales</taxon>
        <taxon>Devosiaceae</taxon>
        <taxon>Arsenicitalea</taxon>
    </lineage>
</organism>
<comment type="caution">
    <text evidence="6">The sequence shown here is derived from an EMBL/GenBank/DDBJ whole genome shotgun (WGS) entry which is preliminary data.</text>
</comment>
<evidence type="ECO:0000256" key="1">
    <source>
        <dbReference type="ARBA" id="ARBA00023015"/>
    </source>
</evidence>
<dbReference type="SMART" id="SM00345">
    <property type="entry name" value="HTH_GNTR"/>
    <property type="match status" value="1"/>
</dbReference>
<dbReference type="GO" id="GO:0003677">
    <property type="term" value="F:DNA binding"/>
    <property type="evidence" value="ECO:0007669"/>
    <property type="project" value="UniProtKB-KW"/>
</dbReference>
<protein>
    <submittedName>
        <fullName evidence="6">FadR family transcriptional regulator</fullName>
    </submittedName>
</protein>
<feature type="domain" description="HTH gntR-type" evidence="5">
    <location>
        <begin position="13"/>
        <end position="81"/>
    </location>
</feature>
<dbReference type="OrthoDB" id="9809707at2"/>
<dbReference type="EMBL" id="RZNJ01000004">
    <property type="protein sequence ID" value="RUT30062.1"/>
    <property type="molecule type" value="Genomic_DNA"/>
</dbReference>
<dbReference type="AlphaFoldDB" id="A0A433X7N0"/>